<dbReference type="eggNOG" id="ENOG502QR3B">
    <property type="taxonomic scope" value="Eukaryota"/>
</dbReference>
<reference evidence="4" key="1">
    <citation type="journal article" date="2014" name="BMC Genomics">
        <title>Genome characteristics reveal the impact of lichenization on lichen-forming fungus Endocarpon pusillum Hedwig (Verrucariales, Ascomycota).</title>
        <authorList>
            <person name="Wang Y.-Y."/>
            <person name="Liu B."/>
            <person name="Zhang X.-Y."/>
            <person name="Zhou Q.-M."/>
            <person name="Zhang T."/>
            <person name="Li H."/>
            <person name="Yu Y.-F."/>
            <person name="Zhang X.-L."/>
            <person name="Hao X.-Y."/>
            <person name="Wang M."/>
            <person name="Wang L."/>
            <person name="Wei J.-C."/>
        </authorList>
    </citation>
    <scope>NUCLEOTIDE SEQUENCE [LARGE SCALE GENOMIC DNA]</scope>
    <source>
        <strain evidence="4">Z07020 / HMAS-L-300199</strain>
    </source>
</reference>
<feature type="region of interest" description="Disordered" evidence="2">
    <location>
        <begin position="218"/>
        <end position="246"/>
    </location>
</feature>
<evidence type="ECO:0000313" key="3">
    <source>
        <dbReference type="EMBL" id="ERF70988.1"/>
    </source>
</evidence>
<name>U1GFU7_ENDPU</name>
<dbReference type="EMBL" id="KE721267">
    <property type="protein sequence ID" value="ERF70988.1"/>
    <property type="molecule type" value="Genomic_DNA"/>
</dbReference>
<dbReference type="OMA" id="RHVEAHH"/>
<evidence type="ECO:0000313" key="4">
    <source>
        <dbReference type="Proteomes" id="UP000019373"/>
    </source>
</evidence>
<dbReference type="PANTHER" id="PTHR31360">
    <property type="match status" value="1"/>
</dbReference>
<organism evidence="3 4">
    <name type="scientific">Endocarpon pusillum (strain Z07020 / HMAS-L-300199)</name>
    <name type="common">Lichen-forming fungus</name>
    <dbReference type="NCBI Taxonomy" id="1263415"/>
    <lineage>
        <taxon>Eukaryota</taxon>
        <taxon>Fungi</taxon>
        <taxon>Dikarya</taxon>
        <taxon>Ascomycota</taxon>
        <taxon>Pezizomycotina</taxon>
        <taxon>Eurotiomycetes</taxon>
        <taxon>Chaetothyriomycetidae</taxon>
        <taxon>Verrucariales</taxon>
        <taxon>Verrucariaceae</taxon>
        <taxon>Endocarpon</taxon>
    </lineage>
</organism>
<dbReference type="RefSeq" id="XP_007803282.1">
    <property type="nucleotide sequence ID" value="XM_007805091.1"/>
</dbReference>
<accession>U1GFU7</accession>
<dbReference type="GeneID" id="19238313"/>
<evidence type="ECO:0000256" key="1">
    <source>
        <dbReference type="ARBA" id="ARBA00009740"/>
    </source>
</evidence>
<dbReference type="OrthoDB" id="1901244at2759"/>
<comment type="similarity">
    <text evidence="1">Belongs to the OBAP family.</text>
</comment>
<dbReference type="InterPro" id="IPR010686">
    <property type="entry name" value="OBAP-like"/>
</dbReference>
<evidence type="ECO:0000256" key="2">
    <source>
        <dbReference type="SAM" id="MobiDB-lite"/>
    </source>
</evidence>
<dbReference type="Proteomes" id="UP000019373">
    <property type="component" value="Unassembled WGS sequence"/>
</dbReference>
<gene>
    <name evidence="3" type="ORF">EPUS_03267</name>
</gene>
<dbReference type="AlphaFoldDB" id="U1GFU7"/>
<dbReference type="PANTHER" id="PTHR31360:SF0">
    <property type="entry name" value="OIL BODY-ASSOCIATED PROTEIN 1B"/>
    <property type="match status" value="1"/>
</dbReference>
<proteinExistence type="inferred from homology"/>
<sequence length="246" mass="28348">MHPFISRILSNVLYYSPTSRIHSWLLYFGIQTALPDSTQEFAPLRNICEYLNALHIYADEAKRGVVRHVEANHFCSHLSKDVRQCLLYDSAAKNARLIGVEYMVTKEIYETLDPEEQKLWHSHEFEVKSGMLVLPMPASHASGPSEWEKLETEAMRQVIGLYGKTWHFWQIDRGDTLPLGYPRLMGSLTEPGQLNLEEVLKERNERHGVDMERKRRLREGIQEPGVSGNADSWWKGIGPPSQDSWS</sequence>
<keyword evidence="4" id="KW-1185">Reference proteome</keyword>
<dbReference type="HOGENOM" id="CLU_071931_2_1_1"/>
<protein>
    <recommendedName>
        <fullName evidence="5">DUF1264-domain-containing protein</fullName>
    </recommendedName>
</protein>
<evidence type="ECO:0008006" key="5">
    <source>
        <dbReference type="Google" id="ProtNLM"/>
    </source>
</evidence>
<dbReference type="Pfam" id="PF06884">
    <property type="entry name" value="DUF1264"/>
    <property type="match status" value="1"/>
</dbReference>